<dbReference type="PROSITE" id="PS51448">
    <property type="entry name" value="P_TREFOIL_2"/>
    <property type="match status" value="1"/>
</dbReference>
<dbReference type="SUPFAM" id="SSF51445">
    <property type="entry name" value="(Trans)glycosidases"/>
    <property type="match status" value="1"/>
</dbReference>
<dbReference type="GO" id="GO:0005975">
    <property type="term" value="P:carbohydrate metabolic process"/>
    <property type="evidence" value="ECO:0007669"/>
    <property type="project" value="InterPro"/>
</dbReference>
<keyword evidence="10" id="KW-1133">Transmembrane helix</keyword>
<evidence type="ECO:0000313" key="13">
    <source>
        <dbReference type="Proteomes" id="UP001347796"/>
    </source>
</evidence>
<comment type="subcellular location">
    <subcellularLocation>
        <location evidence="1">Endomembrane system</location>
    </subcellularLocation>
</comment>
<comment type="similarity">
    <text evidence="2 9">Belongs to the glycosyl hydrolase 31 family.</text>
</comment>
<evidence type="ECO:0000256" key="1">
    <source>
        <dbReference type="ARBA" id="ARBA00004308"/>
    </source>
</evidence>
<evidence type="ECO:0000256" key="5">
    <source>
        <dbReference type="ARBA" id="ARBA00023157"/>
    </source>
</evidence>
<dbReference type="CDD" id="cd14752">
    <property type="entry name" value="GH31_N"/>
    <property type="match status" value="1"/>
</dbReference>
<comment type="caution">
    <text evidence="8">Lacks conserved residue(s) required for the propagation of feature annotation.</text>
</comment>
<dbReference type="Proteomes" id="UP001347796">
    <property type="component" value="Unassembled WGS sequence"/>
</dbReference>
<dbReference type="InterPro" id="IPR000519">
    <property type="entry name" value="P_trefoil_dom"/>
</dbReference>
<dbReference type="PROSITE" id="PS00025">
    <property type="entry name" value="P_TREFOIL_1"/>
    <property type="match status" value="1"/>
</dbReference>
<dbReference type="InterPro" id="IPR017853">
    <property type="entry name" value="GH"/>
</dbReference>
<dbReference type="PANTHER" id="PTHR22762:SF131">
    <property type="entry name" value="GLYCOSIDE HYDROLASE FAMILY 31 N-TERMINAL DOMAIN-CONTAINING PROTEIN"/>
    <property type="match status" value="1"/>
</dbReference>
<sequence length="1019" mass="115350">MTSNKYSKLKEVEECLKSDDNKSDSTSVKHKILKKHAIDRHQNSKIFCQALTLLSVALLCILLANIFFLHTPFTIGQGRGCIFSKLFNYTRHSGLFRPSSKLSPTPEYDQQMYIEVIEIDVVEDVVFQEIPITDDHQQTLQEIPNEKKTHEEVPNLNDNTQCNIMDDGRKFDCHPESSVTQEKCEARGCCYQAGVPTGVPSCFYPLNYPGYIVTKKENKTQGFDVFLSRVSESYYPADVIDLKMEVRMEKSSRLHVKILDAMNSRWEVPLGVPVSPSTVEDVGDNLYDITVADVGQPFNFNITRTGTAKKILLQTTGAFIYADQFIQLSYFLSSNYVYGLGEHRDTLLLSVNWSKFTMWNRDQPPLENTNIYGDHPFYMNLENDGNAHGVFLLNSNAKDVILQPAPAITWRTIGGIIDLYVFLGPSPNEVIQQYTEVIGHSFMPPYWGLGFHICRWGDKTVNDTMDIVNRVAEYGIPQDSQWHDIDYMYDYKEFFLNETAFGNLTRMVQDLHDRGMYYVLLVDPAITNSTPPGTYAPLDLGLELGTFIKDYQGKPLAGKMWTGSSYFIDFSHINATKYWTAIAGDFHKIAPFDGIWLDENEVTNFNSGSLNGCPNISLENPPYLPAVVGGSLRYQTLCASAQQYISSYYNAHNLYGYSQTKVNYATMKELRGKRPFVTSGATFAGQGHFGVHCSGDNRANFYDMYKSISEILTMNMYGTSMVGADICGFSGNAKEQLCQRWHQLGAFYTFSRNHNAKGYTPQDPASFGPALAASTRKVYLIRYSLLPYLYTLIHKSHMMGDTVLRPLFFEFPLDSITYSNDKQFLWGPALLISPVLEWSFFDETALSVYFPADMWYDYYTGELITSDGGGKILQTPLDKINLHVRGGYILPWQYPNTTTIQSRKNKFGLLVALNSTSQAEGDLFWDDGDTIDTVHLNMYNMISFGANKNGVYSSPLFTGYTDEPMLLGNVTVFGLQQQPSTVTVNGQSAFFNYNLEYKVLYVTSFSSTLLKPIQILWTF</sequence>
<dbReference type="CDD" id="cd06602">
    <property type="entry name" value="GH31_MGAM_SI_GAA"/>
    <property type="match status" value="1"/>
</dbReference>
<dbReference type="EMBL" id="JAZGQO010000015">
    <property type="protein sequence ID" value="KAK6169325.1"/>
    <property type="molecule type" value="Genomic_DNA"/>
</dbReference>
<dbReference type="Pfam" id="PF01055">
    <property type="entry name" value="Glyco_hydro_31_2nd"/>
    <property type="match status" value="1"/>
</dbReference>
<evidence type="ECO:0000256" key="3">
    <source>
        <dbReference type="ARBA" id="ARBA00022801"/>
    </source>
</evidence>
<keyword evidence="4 10" id="KW-0472">Membrane</keyword>
<dbReference type="AlphaFoldDB" id="A0AAN8J4M8"/>
<dbReference type="InterPro" id="IPR011013">
    <property type="entry name" value="Gal_mutarotase_sf_dom"/>
</dbReference>
<feature type="transmembrane region" description="Helical" evidence="10">
    <location>
        <begin position="46"/>
        <end position="69"/>
    </location>
</feature>
<evidence type="ECO:0000256" key="6">
    <source>
        <dbReference type="ARBA" id="ARBA00023180"/>
    </source>
</evidence>
<evidence type="ECO:0000259" key="11">
    <source>
        <dbReference type="PROSITE" id="PS51448"/>
    </source>
</evidence>
<evidence type="ECO:0000256" key="10">
    <source>
        <dbReference type="SAM" id="Phobius"/>
    </source>
</evidence>
<proteinExistence type="inferred from homology"/>
<dbReference type="Pfam" id="PF13802">
    <property type="entry name" value="Gal_mutarotas_2"/>
    <property type="match status" value="1"/>
</dbReference>
<protein>
    <recommendedName>
        <fullName evidence="11">P-type domain-containing protein</fullName>
    </recommendedName>
</protein>
<dbReference type="InterPro" id="IPR000322">
    <property type="entry name" value="Glyco_hydro_31_TIM"/>
</dbReference>
<keyword evidence="5" id="KW-1015">Disulfide bond</keyword>
<feature type="domain" description="P-type" evidence="11">
    <location>
        <begin position="160"/>
        <end position="206"/>
    </location>
</feature>
<dbReference type="Gene3D" id="2.60.40.1180">
    <property type="entry name" value="Golgi alpha-mannosidase II"/>
    <property type="match status" value="2"/>
</dbReference>
<dbReference type="GO" id="GO:0004558">
    <property type="term" value="F:alpha-1,4-glucosidase activity"/>
    <property type="evidence" value="ECO:0007669"/>
    <property type="project" value="TreeGrafter"/>
</dbReference>
<dbReference type="Gene3D" id="4.10.110.10">
    <property type="entry name" value="Spasmolytic Protein, domain 1"/>
    <property type="match status" value="1"/>
</dbReference>
<dbReference type="InterPro" id="IPR025887">
    <property type="entry name" value="Glyco_hydro_31_N_dom"/>
</dbReference>
<dbReference type="InterPro" id="IPR044913">
    <property type="entry name" value="P_trefoil_dom_sf"/>
</dbReference>
<name>A0AAN8J4M8_PATCE</name>
<evidence type="ECO:0000256" key="4">
    <source>
        <dbReference type="ARBA" id="ARBA00023136"/>
    </source>
</evidence>
<dbReference type="PANTHER" id="PTHR22762">
    <property type="entry name" value="ALPHA-GLUCOSIDASE"/>
    <property type="match status" value="1"/>
</dbReference>
<dbReference type="SMART" id="SM00018">
    <property type="entry name" value="PD"/>
    <property type="match status" value="1"/>
</dbReference>
<dbReference type="GO" id="GO:0012505">
    <property type="term" value="C:endomembrane system"/>
    <property type="evidence" value="ECO:0007669"/>
    <property type="project" value="UniProtKB-SubCell"/>
</dbReference>
<evidence type="ECO:0000313" key="12">
    <source>
        <dbReference type="EMBL" id="KAK6169325.1"/>
    </source>
</evidence>
<accession>A0AAN8J4M8</accession>
<dbReference type="FunFam" id="2.60.40.1180:FF:000001">
    <property type="entry name" value="Maltase-glucoamylase, intestinal"/>
    <property type="match status" value="1"/>
</dbReference>
<dbReference type="Gene3D" id="3.20.20.80">
    <property type="entry name" value="Glycosidases"/>
    <property type="match status" value="1"/>
</dbReference>
<gene>
    <name evidence="12" type="ORF">SNE40_020401</name>
</gene>
<reference evidence="12 13" key="1">
    <citation type="submission" date="2024-01" db="EMBL/GenBank/DDBJ databases">
        <title>The genome of the rayed Mediterranean limpet Patella caerulea (Linnaeus, 1758).</title>
        <authorList>
            <person name="Anh-Thu Weber A."/>
            <person name="Halstead-Nussloch G."/>
        </authorList>
    </citation>
    <scope>NUCLEOTIDE SEQUENCE [LARGE SCALE GENOMIC DNA]</scope>
    <source>
        <strain evidence="12">AATW-2023a</strain>
        <tissue evidence="12">Whole specimen</tissue>
    </source>
</reference>
<dbReference type="InterPro" id="IPR017957">
    <property type="entry name" value="P_trefoil_CS"/>
</dbReference>
<dbReference type="CDD" id="cd00111">
    <property type="entry name" value="Trefoil"/>
    <property type="match status" value="1"/>
</dbReference>
<organism evidence="12 13">
    <name type="scientific">Patella caerulea</name>
    <name type="common">Rayed Mediterranean limpet</name>
    <dbReference type="NCBI Taxonomy" id="87958"/>
    <lineage>
        <taxon>Eukaryota</taxon>
        <taxon>Metazoa</taxon>
        <taxon>Spiralia</taxon>
        <taxon>Lophotrochozoa</taxon>
        <taxon>Mollusca</taxon>
        <taxon>Gastropoda</taxon>
        <taxon>Patellogastropoda</taxon>
        <taxon>Patelloidea</taxon>
        <taxon>Patellidae</taxon>
        <taxon>Patella</taxon>
    </lineage>
</organism>
<dbReference type="Pfam" id="PF00088">
    <property type="entry name" value="Trefoil"/>
    <property type="match status" value="1"/>
</dbReference>
<evidence type="ECO:0000256" key="9">
    <source>
        <dbReference type="RuleBase" id="RU361185"/>
    </source>
</evidence>
<keyword evidence="10" id="KW-0812">Transmembrane</keyword>
<keyword evidence="13" id="KW-1185">Reference proteome</keyword>
<evidence type="ECO:0000256" key="8">
    <source>
        <dbReference type="PROSITE-ProRule" id="PRU00779"/>
    </source>
</evidence>
<keyword evidence="6" id="KW-0325">Glycoprotein</keyword>
<dbReference type="SUPFAM" id="SSF51011">
    <property type="entry name" value="Glycosyl hydrolase domain"/>
    <property type="match status" value="1"/>
</dbReference>
<dbReference type="InterPro" id="IPR048395">
    <property type="entry name" value="Glyco_hydro_31_C"/>
</dbReference>
<comment type="caution">
    <text evidence="12">The sequence shown here is derived from an EMBL/GenBank/DDBJ whole genome shotgun (WGS) entry which is preliminary data.</text>
</comment>
<dbReference type="SUPFAM" id="SSF74650">
    <property type="entry name" value="Galactose mutarotase-like"/>
    <property type="match status" value="1"/>
</dbReference>
<dbReference type="FunFam" id="2.60.40.1180:FF:000005">
    <property type="entry name" value="Maltase-glucoamylase, intestinal"/>
    <property type="match status" value="1"/>
</dbReference>
<dbReference type="GO" id="GO:0030246">
    <property type="term" value="F:carbohydrate binding"/>
    <property type="evidence" value="ECO:0007669"/>
    <property type="project" value="InterPro"/>
</dbReference>
<keyword evidence="7 9" id="KW-0326">Glycosidase</keyword>
<dbReference type="Gene3D" id="2.60.40.1760">
    <property type="entry name" value="glycosyl hydrolase (family 31)"/>
    <property type="match status" value="1"/>
</dbReference>
<keyword evidence="3 9" id="KW-0378">Hydrolase</keyword>
<dbReference type="Pfam" id="PF21365">
    <property type="entry name" value="Glyco_hydro_31_3rd"/>
    <property type="match status" value="1"/>
</dbReference>
<evidence type="ECO:0000256" key="2">
    <source>
        <dbReference type="ARBA" id="ARBA00007806"/>
    </source>
</evidence>
<evidence type="ECO:0000256" key="7">
    <source>
        <dbReference type="ARBA" id="ARBA00023295"/>
    </source>
</evidence>
<dbReference type="InterPro" id="IPR013780">
    <property type="entry name" value="Glyco_hydro_b"/>
</dbReference>